<dbReference type="EMBL" id="SNRY01002496">
    <property type="protein sequence ID" value="KAA6324824.1"/>
    <property type="molecule type" value="Genomic_DNA"/>
</dbReference>
<sequence>MGRTTRIIEPINTTFEELTKAAMRPIKGLPQKLKTKSKKEVLKCQGKRQDK</sequence>
<proteinExistence type="predicted"/>
<gene>
    <name evidence="2" type="ORF">EZS27_025893</name>
</gene>
<reference evidence="2" key="1">
    <citation type="submission" date="2019-03" db="EMBL/GenBank/DDBJ databases">
        <title>Single cell metagenomics reveals metabolic interactions within the superorganism composed of flagellate Streblomastix strix and complex community of Bacteroidetes bacteria on its surface.</title>
        <authorList>
            <person name="Treitli S.C."/>
            <person name="Kolisko M."/>
            <person name="Husnik F."/>
            <person name="Keeling P."/>
            <person name="Hampl V."/>
        </authorList>
    </citation>
    <scope>NUCLEOTIDE SEQUENCE</scope>
    <source>
        <strain evidence="2">STM</strain>
    </source>
</reference>
<dbReference type="AlphaFoldDB" id="A0A5J4QUL3"/>
<organism evidence="2">
    <name type="scientific">termite gut metagenome</name>
    <dbReference type="NCBI Taxonomy" id="433724"/>
    <lineage>
        <taxon>unclassified sequences</taxon>
        <taxon>metagenomes</taxon>
        <taxon>organismal metagenomes</taxon>
    </lineage>
</organism>
<feature type="region of interest" description="Disordered" evidence="1">
    <location>
        <begin position="27"/>
        <end position="51"/>
    </location>
</feature>
<feature type="compositionally biased region" description="Basic and acidic residues" evidence="1">
    <location>
        <begin position="38"/>
        <end position="51"/>
    </location>
</feature>
<protein>
    <submittedName>
        <fullName evidence="2">Uncharacterized protein</fullName>
    </submittedName>
</protein>
<name>A0A5J4QUL3_9ZZZZ</name>
<comment type="caution">
    <text evidence="2">The sequence shown here is derived from an EMBL/GenBank/DDBJ whole genome shotgun (WGS) entry which is preliminary data.</text>
</comment>
<evidence type="ECO:0000256" key="1">
    <source>
        <dbReference type="SAM" id="MobiDB-lite"/>
    </source>
</evidence>
<evidence type="ECO:0000313" key="2">
    <source>
        <dbReference type="EMBL" id="KAA6324824.1"/>
    </source>
</evidence>
<accession>A0A5J4QUL3</accession>